<dbReference type="Proteomes" id="UP000242457">
    <property type="component" value="Unassembled WGS sequence"/>
</dbReference>
<dbReference type="AlphaFoldDB" id="A0A2A3E202"/>
<accession>A0A2A3E202</accession>
<organism evidence="1 2">
    <name type="scientific">Apis cerana cerana</name>
    <name type="common">Oriental honeybee</name>
    <dbReference type="NCBI Taxonomy" id="94128"/>
    <lineage>
        <taxon>Eukaryota</taxon>
        <taxon>Metazoa</taxon>
        <taxon>Ecdysozoa</taxon>
        <taxon>Arthropoda</taxon>
        <taxon>Hexapoda</taxon>
        <taxon>Insecta</taxon>
        <taxon>Pterygota</taxon>
        <taxon>Neoptera</taxon>
        <taxon>Endopterygota</taxon>
        <taxon>Hymenoptera</taxon>
        <taxon>Apocrita</taxon>
        <taxon>Aculeata</taxon>
        <taxon>Apoidea</taxon>
        <taxon>Anthophila</taxon>
        <taxon>Apidae</taxon>
        <taxon>Apis</taxon>
    </lineage>
</organism>
<reference evidence="1 2" key="1">
    <citation type="submission" date="2014-07" db="EMBL/GenBank/DDBJ databases">
        <title>Genomic and transcriptomic analysis on Apis cerana provide comprehensive insights into honey bee biology.</title>
        <authorList>
            <person name="Diao Q."/>
            <person name="Sun L."/>
            <person name="Zheng H."/>
            <person name="Zheng H."/>
            <person name="Xu S."/>
            <person name="Wang S."/>
            <person name="Zeng Z."/>
            <person name="Hu F."/>
            <person name="Su S."/>
            <person name="Wu J."/>
        </authorList>
    </citation>
    <scope>NUCLEOTIDE SEQUENCE [LARGE SCALE GENOMIC DNA]</scope>
    <source>
        <tissue evidence="1">Pupae without intestine</tissue>
    </source>
</reference>
<dbReference type="EMBL" id="KZ288476">
    <property type="protein sequence ID" value="PBC25286.1"/>
    <property type="molecule type" value="Genomic_DNA"/>
</dbReference>
<keyword evidence="2" id="KW-1185">Reference proteome</keyword>
<evidence type="ECO:0000313" key="2">
    <source>
        <dbReference type="Proteomes" id="UP000242457"/>
    </source>
</evidence>
<evidence type="ECO:0000313" key="1">
    <source>
        <dbReference type="EMBL" id="PBC25286.1"/>
    </source>
</evidence>
<gene>
    <name evidence="1" type="ORF">APICC_01826</name>
</gene>
<proteinExistence type="predicted"/>
<sequence>MNYNSIFECGAELIFLGKSRWPHGGDRLVGGTNTGVTNTSVIIVIVMTNGNDYNLIDKRYMVIRDVDERKT</sequence>
<protein>
    <submittedName>
        <fullName evidence="1">Uncharacterized protein</fullName>
    </submittedName>
</protein>
<name>A0A2A3E202_APICC</name>